<evidence type="ECO:0000259" key="8">
    <source>
        <dbReference type="Pfam" id="PF01643"/>
    </source>
</evidence>
<keyword evidence="11" id="KW-1185">Reference proteome</keyword>
<evidence type="ECO:0000313" key="10">
    <source>
        <dbReference type="EMBL" id="GAA4028205.1"/>
    </source>
</evidence>
<keyword evidence="4" id="KW-0276">Fatty acid metabolism</keyword>
<evidence type="ECO:0000256" key="2">
    <source>
        <dbReference type="ARBA" id="ARBA00022516"/>
    </source>
</evidence>
<dbReference type="InterPro" id="IPR002864">
    <property type="entry name" value="Acyl-ACP_thioesterase_NHD"/>
</dbReference>
<dbReference type="Proteomes" id="UP001500968">
    <property type="component" value="Unassembled WGS sequence"/>
</dbReference>
<name>A0ABP7TM64_9FLAO</name>
<feature type="domain" description="Acyl-ACP thioesterase-like C-terminal" evidence="9">
    <location>
        <begin position="162"/>
        <end position="245"/>
    </location>
</feature>
<dbReference type="Pfam" id="PF01643">
    <property type="entry name" value="Acyl-ACP_TE"/>
    <property type="match status" value="1"/>
</dbReference>
<keyword evidence="2" id="KW-0444">Lipid biosynthesis</keyword>
<accession>A0ABP7TM64</accession>
<evidence type="ECO:0000259" key="9">
    <source>
        <dbReference type="Pfam" id="PF20791"/>
    </source>
</evidence>
<sequence>MPIAPNFTSKLTQDWEINFLQCYPNGYLKYTDLCNILQLTAALHAELGGISFSDMQAHHQAWVLSRIRVEVNRLPKWRDVVTVKTWIQSLENSRSIRCLELYLGDEKLAGCETFWAVFNTKSRRPEALALPHEHFEKYPKESATAESFSKIDTTLTTELVVEKKVLLSDLDIVNHANSIKYLEWCLDNVAPKLLLEQQLKSFEINYLKEVSLNDAVAIGKNESEATTTFTLTANDKICCAVQLNFQ</sequence>
<evidence type="ECO:0000256" key="4">
    <source>
        <dbReference type="ARBA" id="ARBA00022832"/>
    </source>
</evidence>
<evidence type="ECO:0000256" key="5">
    <source>
        <dbReference type="ARBA" id="ARBA00022946"/>
    </source>
</evidence>
<dbReference type="SUPFAM" id="SSF54637">
    <property type="entry name" value="Thioesterase/thiol ester dehydrase-isomerase"/>
    <property type="match status" value="2"/>
</dbReference>
<organism evidence="10 11">
    <name type="scientific">Flavobacterium cheonhonense</name>
    <dbReference type="NCBI Taxonomy" id="706185"/>
    <lineage>
        <taxon>Bacteria</taxon>
        <taxon>Pseudomonadati</taxon>
        <taxon>Bacteroidota</taxon>
        <taxon>Flavobacteriia</taxon>
        <taxon>Flavobacteriales</taxon>
        <taxon>Flavobacteriaceae</taxon>
        <taxon>Flavobacterium</taxon>
    </lineage>
</organism>
<proteinExistence type="inferred from homology"/>
<dbReference type="PANTHER" id="PTHR31727">
    <property type="entry name" value="OLEOYL-ACYL CARRIER PROTEIN THIOESTERASE 1, CHLOROPLASTIC"/>
    <property type="match status" value="1"/>
</dbReference>
<keyword evidence="6" id="KW-0443">Lipid metabolism</keyword>
<comment type="caution">
    <text evidence="10">The sequence shown here is derived from an EMBL/GenBank/DDBJ whole genome shotgun (WGS) entry which is preliminary data.</text>
</comment>
<dbReference type="PANTHER" id="PTHR31727:SF6">
    <property type="entry name" value="OLEOYL-ACYL CARRIER PROTEIN THIOESTERASE 1, CHLOROPLASTIC"/>
    <property type="match status" value="1"/>
</dbReference>
<dbReference type="Gene3D" id="3.10.129.10">
    <property type="entry name" value="Hotdog Thioesterase"/>
    <property type="match status" value="1"/>
</dbReference>
<protein>
    <recommendedName>
        <fullName evidence="12">Acyl-ACP thioesterase</fullName>
    </recommendedName>
</protein>
<keyword evidence="7" id="KW-0275">Fatty acid biosynthesis</keyword>
<evidence type="ECO:0000313" key="11">
    <source>
        <dbReference type="Proteomes" id="UP001500968"/>
    </source>
</evidence>
<reference evidence="11" key="1">
    <citation type="journal article" date="2019" name="Int. J. Syst. Evol. Microbiol.">
        <title>The Global Catalogue of Microorganisms (GCM) 10K type strain sequencing project: providing services to taxonomists for standard genome sequencing and annotation.</title>
        <authorList>
            <consortium name="The Broad Institute Genomics Platform"/>
            <consortium name="The Broad Institute Genome Sequencing Center for Infectious Disease"/>
            <person name="Wu L."/>
            <person name="Ma J."/>
        </authorList>
    </citation>
    <scope>NUCLEOTIDE SEQUENCE [LARGE SCALE GENOMIC DNA]</scope>
    <source>
        <strain evidence="11">JCM 17064</strain>
    </source>
</reference>
<dbReference type="InterPro" id="IPR029069">
    <property type="entry name" value="HotDog_dom_sf"/>
</dbReference>
<dbReference type="EMBL" id="BAABCR010000013">
    <property type="protein sequence ID" value="GAA4028205.1"/>
    <property type="molecule type" value="Genomic_DNA"/>
</dbReference>
<dbReference type="RefSeq" id="WP_324690583.1">
    <property type="nucleotide sequence ID" value="NZ_BAABCR010000013.1"/>
</dbReference>
<evidence type="ECO:0000256" key="3">
    <source>
        <dbReference type="ARBA" id="ARBA00022801"/>
    </source>
</evidence>
<dbReference type="InterPro" id="IPR045023">
    <property type="entry name" value="FATA/B"/>
</dbReference>
<dbReference type="InterPro" id="IPR049427">
    <property type="entry name" value="Acyl-ACP_TE_C"/>
</dbReference>
<evidence type="ECO:0008006" key="12">
    <source>
        <dbReference type="Google" id="ProtNLM"/>
    </source>
</evidence>
<gene>
    <name evidence="10" type="ORF">GCM10022386_09780</name>
</gene>
<keyword evidence="3" id="KW-0378">Hydrolase</keyword>
<dbReference type="Pfam" id="PF20791">
    <property type="entry name" value="Acyl-ACP_TE_C"/>
    <property type="match status" value="1"/>
</dbReference>
<keyword evidence="5" id="KW-0809">Transit peptide</keyword>
<evidence type="ECO:0000256" key="6">
    <source>
        <dbReference type="ARBA" id="ARBA00023098"/>
    </source>
</evidence>
<evidence type="ECO:0000256" key="1">
    <source>
        <dbReference type="ARBA" id="ARBA00006500"/>
    </source>
</evidence>
<comment type="similarity">
    <text evidence="1">Belongs to the acyl-ACP thioesterase family.</text>
</comment>
<feature type="domain" description="Acyl-ACP thioesterase N-terminal hotdog" evidence="8">
    <location>
        <begin position="10"/>
        <end position="128"/>
    </location>
</feature>
<evidence type="ECO:0000256" key="7">
    <source>
        <dbReference type="ARBA" id="ARBA00023160"/>
    </source>
</evidence>
<dbReference type="CDD" id="cd00586">
    <property type="entry name" value="4HBT"/>
    <property type="match status" value="1"/>
</dbReference>